<gene>
    <name evidence="1" type="ORF">S01H4_50041</name>
</gene>
<dbReference type="EMBL" id="BART01028367">
    <property type="protein sequence ID" value="GAG90229.1"/>
    <property type="molecule type" value="Genomic_DNA"/>
</dbReference>
<reference evidence="1" key="1">
    <citation type="journal article" date="2014" name="Front. Microbiol.">
        <title>High frequency of phylogenetically diverse reductive dehalogenase-homologous genes in deep subseafloor sedimentary metagenomes.</title>
        <authorList>
            <person name="Kawai M."/>
            <person name="Futagami T."/>
            <person name="Toyoda A."/>
            <person name="Takaki Y."/>
            <person name="Nishi S."/>
            <person name="Hori S."/>
            <person name="Arai W."/>
            <person name="Tsubouchi T."/>
            <person name="Morono Y."/>
            <person name="Uchiyama I."/>
            <person name="Ito T."/>
            <person name="Fujiyama A."/>
            <person name="Inagaki F."/>
            <person name="Takami H."/>
        </authorList>
    </citation>
    <scope>NUCLEOTIDE SEQUENCE</scope>
    <source>
        <strain evidence="1">Expedition CK06-06</strain>
    </source>
</reference>
<sequence>GLKMPKDDNDFTIKDYERIIDDIIDEYFDQHNINYDYKDLVKSGMLGETTEIQEGE</sequence>
<protein>
    <submittedName>
        <fullName evidence="1">Uncharacterized protein</fullName>
    </submittedName>
</protein>
<name>X1B390_9ZZZZ</name>
<proteinExistence type="predicted"/>
<evidence type="ECO:0000313" key="1">
    <source>
        <dbReference type="EMBL" id="GAG90229.1"/>
    </source>
</evidence>
<accession>X1B390</accession>
<comment type="caution">
    <text evidence="1">The sequence shown here is derived from an EMBL/GenBank/DDBJ whole genome shotgun (WGS) entry which is preliminary data.</text>
</comment>
<feature type="non-terminal residue" evidence="1">
    <location>
        <position position="1"/>
    </location>
</feature>
<dbReference type="AlphaFoldDB" id="X1B390"/>
<organism evidence="1">
    <name type="scientific">marine sediment metagenome</name>
    <dbReference type="NCBI Taxonomy" id="412755"/>
    <lineage>
        <taxon>unclassified sequences</taxon>
        <taxon>metagenomes</taxon>
        <taxon>ecological metagenomes</taxon>
    </lineage>
</organism>